<comment type="subcellular location">
    <subcellularLocation>
        <location evidence="1">Cell membrane</location>
        <topology evidence="1">Multi-pass membrane protein</topology>
    </subcellularLocation>
</comment>
<dbReference type="HOGENOM" id="CLU_086673_0_1_9"/>
<feature type="transmembrane region" description="Helical" evidence="9">
    <location>
        <begin position="12"/>
        <end position="31"/>
    </location>
</feature>
<accession>L0RVN2</accession>
<organism evidence="10 11">
    <name type="scientific">Tepidanaerobacter acetatoxydans (strain DSM 21804 / JCM 16047 / Re1)</name>
    <dbReference type="NCBI Taxonomy" id="1209989"/>
    <lineage>
        <taxon>Bacteria</taxon>
        <taxon>Bacillati</taxon>
        <taxon>Bacillota</taxon>
        <taxon>Clostridia</taxon>
        <taxon>Thermosediminibacterales</taxon>
        <taxon>Tepidanaerobacteraceae</taxon>
        <taxon>Tepidanaerobacter</taxon>
    </lineage>
</organism>
<evidence type="ECO:0000313" key="11">
    <source>
        <dbReference type="Proteomes" id="UP000010802"/>
    </source>
</evidence>
<evidence type="ECO:0000256" key="9">
    <source>
        <dbReference type="SAM" id="Phobius"/>
    </source>
</evidence>
<dbReference type="PATRIC" id="fig|1209989.3.peg.177"/>
<keyword evidence="5 9" id="KW-0812">Transmembrane</keyword>
<dbReference type="STRING" id="1209989.TepRe1_0147"/>
<dbReference type="eggNOG" id="COG3601">
    <property type="taxonomic scope" value="Bacteria"/>
</dbReference>
<dbReference type="GO" id="GO:0005886">
    <property type="term" value="C:plasma membrane"/>
    <property type="evidence" value="ECO:0007669"/>
    <property type="project" value="UniProtKB-SubCell"/>
</dbReference>
<dbReference type="GO" id="GO:0032217">
    <property type="term" value="F:riboflavin transmembrane transporter activity"/>
    <property type="evidence" value="ECO:0007669"/>
    <property type="project" value="UniProtKB-UniRule"/>
</dbReference>
<sequence>MKSEVNKMARLAMLAALSILLMFLIRFPLIPSAPFLEYEPGDVPALIAAFLFGPGAGVLVTLIVSLIQALTVSAGSGWIGAIMHFIATGTMVAVAGYIYKKIHTQKGAIIALAAASISMTLVMIPLNLIFTTKFMNVPMEAVKAMIIPIIIPFNLLKASINSTLTFLVYKPVGKVMRVEVKPIKPLTKNC</sequence>
<feature type="transmembrane region" description="Helical" evidence="9">
    <location>
        <begin position="110"/>
        <end position="130"/>
    </location>
</feature>
<dbReference type="Gene3D" id="1.10.1760.20">
    <property type="match status" value="1"/>
</dbReference>
<name>F4LS93_TEPAE</name>
<evidence type="ECO:0000256" key="3">
    <source>
        <dbReference type="ARBA" id="ARBA00022448"/>
    </source>
</evidence>
<dbReference type="Proteomes" id="UP000010802">
    <property type="component" value="Chromosome"/>
</dbReference>
<evidence type="ECO:0000256" key="2">
    <source>
        <dbReference type="ARBA" id="ARBA00005540"/>
    </source>
</evidence>
<comment type="function">
    <text evidence="8">Probably a riboflavin-binding protein that interacts with the energy-coupling factor (ECF) ABC-transporter complex.</text>
</comment>
<dbReference type="KEGG" id="tep:TepRe1_0147"/>
<evidence type="ECO:0000256" key="6">
    <source>
        <dbReference type="ARBA" id="ARBA00022989"/>
    </source>
</evidence>
<evidence type="ECO:0000313" key="10">
    <source>
        <dbReference type="EMBL" id="CCP24846.1"/>
    </source>
</evidence>
<evidence type="ECO:0000256" key="7">
    <source>
        <dbReference type="ARBA" id="ARBA00023136"/>
    </source>
</evidence>
<accession>F4LS93</accession>
<dbReference type="InterPro" id="IPR025720">
    <property type="entry name" value="RibU"/>
</dbReference>
<dbReference type="KEGG" id="tae:TepiRe1_0158"/>
<evidence type="ECO:0000256" key="8">
    <source>
        <dbReference type="PIRNR" id="PIRNR037778"/>
    </source>
</evidence>
<keyword evidence="7 8" id="KW-0472">Membrane</keyword>
<comment type="similarity">
    <text evidence="2 8">Belongs to the prokaryotic riboflavin transporter (P-RFT) (TC 2.A.87) family.</text>
</comment>
<dbReference type="InterPro" id="IPR024529">
    <property type="entry name" value="ECF_trnsprt_substrate-spec"/>
</dbReference>
<dbReference type="OrthoDB" id="9809216at2"/>
<dbReference type="Pfam" id="PF12822">
    <property type="entry name" value="ECF_trnsprt"/>
    <property type="match status" value="1"/>
</dbReference>
<protein>
    <recommendedName>
        <fullName evidence="8">Riboflavin transporter</fullName>
    </recommendedName>
</protein>
<keyword evidence="3 8" id="KW-0813">Transport</keyword>
<evidence type="ECO:0000256" key="4">
    <source>
        <dbReference type="ARBA" id="ARBA00022475"/>
    </source>
</evidence>
<dbReference type="PIRSF" id="PIRSF037778">
    <property type="entry name" value="UCP037778_transp_RibU"/>
    <property type="match status" value="1"/>
</dbReference>
<keyword evidence="6 9" id="KW-1133">Transmembrane helix</keyword>
<feature type="transmembrane region" description="Helical" evidence="9">
    <location>
        <begin position="43"/>
        <end position="66"/>
    </location>
</feature>
<evidence type="ECO:0000256" key="5">
    <source>
        <dbReference type="ARBA" id="ARBA00022692"/>
    </source>
</evidence>
<gene>
    <name evidence="10" type="ordered locus">TEPIRE1_0158</name>
</gene>
<dbReference type="RefSeq" id="WP_013777280.1">
    <property type="nucleotide sequence ID" value="NC_015519.1"/>
</dbReference>
<keyword evidence="11" id="KW-1185">Reference proteome</keyword>
<evidence type="ECO:0000256" key="1">
    <source>
        <dbReference type="ARBA" id="ARBA00004651"/>
    </source>
</evidence>
<dbReference type="EMBL" id="HF563609">
    <property type="protein sequence ID" value="CCP24846.1"/>
    <property type="molecule type" value="Genomic_DNA"/>
</dbReference>
<proteinExistence type="inferred from homology"/>
<dbReference type="AlphaFoldDB" id="F4LS93"/>
<dbReference type="PANTHER" id="PTHR38438:SF1">
    <property type="entry name" value="RIBOFLAVIN TRANSPORTER RIBU"/>
    <property type="match status" value="1"/>
</dbReference>
<dbReference type="PANTHER" id="PTHR38438">
    <property type="entry name" value="RIBOFLAVIN TRANSPORTER RIBU"/>
    <property type="match status" value="1"/>
</dbReference>
<feature type="transmembrane region" description="Helical" evidence="9">
    <location>
        <begin position="78"/>
        <end position="98"/>
    </location>
</feature>
<keyword evidence="4 8" id="KW-1003">Cell membrane</keyword>
<reference evidence="11" key="1">
    <citation type="journal article" date="2013" name="Genome Announc.">
        <title>First genome sequence of a syntrophic acetate-oxidizing bacterium, Tepidanaerobacter acetatoxydans strain Re1.</title>
        <authorList>
            <person name="Manzoor S."/>
            <person name="Bongcam-Rudloff E."/>
            <person name="Schnurer A."/>
            <person name="Muller B."/>
        </authorList>
    </citation>
    <scope>NUCLEOTIDE SEQUENCE [LARGE SCALE GENOMIC DNA]</scope>
    <source>
        <strain evidence="11">Re1</strain>
    </source>
</reference>